<organism evidence="1 2">
    <name type="scientific">Ceratitis capitata</name>
    <name type="common">Mediterranean fruit fly</name>
    <name type="synonym">Tephritis capitata</name>
    <dbReference type="NCBI Taxonomy" id="7213"/>
    <lineage>
        <taxon>Eukaryota</taxon>
        <taxon>Metazoa</taxon>
        <taxon>Ecdysozoa</taxon>
        <taxon>Arthropoda</taxon>
        <taxon>Hexapoda</taxon>
        <taxon>Insecta</taxon>
        <taxon>Pterygota</taxon>
        <taxon>Neoptera</taxon>
        <taxon>Endopterygota</taxon>
        <taxon>Diptera</taxon>
        <taxon>Brachycera</taxon>
        <taxon>Muscomorpha</taxon>
        <taxon>Tephritoidea</taxon>
        <taxon>Tephritidae</taxon>
        <taxon>Ceratitis</taxon>
        <taxon>Ceratitis</taxon>
    </lineage>
</organism>
<sequence length="96" mass="10746">MNELDVDVAAKRVYIAAYGSVELKLSGRFVMGVSGSVRVHVRIVEYDLPIACGVAKRFRRKRLLALFNFPRCRVVTAAALQLSIEVYPRNTKSSCK</sequence>
<accession>A0A811U9S7</accession>
<keyword evidence="2" id="KW-1185">Reference proteome</keyword>
<name>A0A811U9S7_CERCA</name>
<proteinExistence type="predicted"/>
<evidence type="ECO:0000313" key="2">
    <source>
        <dbReference type="Proteomes" id="UP000606786"/>
    </source>
</evidence>
<dbReference type="Proteomes" id="UP000606786">
    <property type="component" value="Unassembled WGS sequence"/>
</dbReference>
<protein>
    <submittedName>
        <fullName evidence="1">(Mediterranean fruit fly) hypothetical protein</fullName>
    </submittedName>
</protein>
<dbReference type="AlphaFoldDB" id="A0A811U9S7"/>
<comment type="caution">
    <text evidence="1">The sequence shown here is derived from an EMBL/GenBank/DDBJ whole genome shotgun (WGS) entry which is preliminary data.</text>
</comment>
<reference evidence="1" key="1">
    <citation type="submission" date="2020-11" db="EMBL/GenBank/DDBJ databases">
        <authorList>
            <person name="Whitehead M."/>
        </authorList>
    </citation>
    <scope>NUCLEOTIDE SEQUENCE</scope>
    <source>
        <strain evidence="1">EGII</strain>
    </source>
</reference>
<evidence type="ECO:0000313" key="1">
    <source>
        <dbReference type="EMBL" id="CAD6994095.1"/>
    </source>
</evidence>
<dbReference type="EMBL" id="CAJHJT010000001">
    <property type="protein sequence ID" value="CAD6994095.1"/>
    <property type="molecule type" value="Genomic_DNA"/>
</dbReference>
<gene>
    <name evidence="1" type="ORF">CCAP1982_LOCUS2864</name>
</gene>